<dbReference type="InterPro" id="IPR038765">
    <property type="entry name" value="Papain-like_cys_pep_sf"/>
</dbReference>
<dbReference type="EC" id="3.4.17.13" evidence="6"/>
<evidence type="ECO:0000256" key="2">
    <source>
        <dbReference type="ARBA" id="ARBA00022670"/>
    </source>
</evidence>
<reference evidence="6 7" key="1">
    <citation type="submission" date="2015-06" db="EMBL/GenBank/DDBJ databases">
        <title>Draft genome of the moderately acidophilic sulfate reducer Candidatus Desulfosporosinus acididurans strain M1.</title>
        <authorList>
            <person name="Poehlein A."/>
            <person name="Petzsch P."/>
            <person name="Johnson B.D."/>
            <person name="Schloemann M."/>
            <person name="Daniel R."/>
            <person name="Muehling M."/>
        </authorList>
    </citation>
    <scope>NUCLEOTIDE SEQUENCE [LARGE SCALE GENOMIC DNA]</scope>
    <source>
        <strain evidence="6 7">M1</strain>
    </source>
</reference>
<dbReference type="RefSeq" id="WP_047809216.1">
    <property type="nucleotide sequence ID" value="NZ_LDZY01000004.1"/>
</dbReference>
<evidence type="ECO:0000256" key="1">
    <source>
        <dbReference type="ARBA" id="ARBA00007074"/>
    </source>
</evidence>
<organism evidence="6 7">
    <name type="scientific">Desulfosporosinus acididurans</name>
    <dbReference type="NCBI Taxonomy" id="476652"/>
    <lineage>
        <taxon>Bacteria</taxon>
        <taxon>Bacillati</taxon>
        <taxon>Bacillota</taxon>
        <taxon>Clostridia</taxon>
        <taxon>Eubacteriales</taxon>
        <taxon>Desulfitobacteriaceae</taxon>
        <taxon>Desulfosporosinus</taxon>
    </lineage>
</organism>
<dbReference type="Proteomes" id="UP000036356">
    <property type="component" value="Unassembled WGS sequence"/>
</dbReference>
<dbReference type="GO" id="GO:0008234">
    <property type="term" value="F:cysteine-type peptidase activity"/>
    <property type="evidence" value="ECO:0007669"/>
    <property type="project" value="UniProtKB-KW"/>
</dbReference>
<dbReference type="PATRIC" id="fig|476652.3.peg.1369"/>
<protein>
    <submittedName>
        <fullName evidence="6">Murein DD-endopeptidase MepS/murein LD-carboxypeptidase</fullName>
        <ecNumber evidence="6">3.4.-.-</ecNumber>
        <ecNumber evidence="6">3.4.17.13</ecNumber>
    </submittedName>
</protein>
<dbReference type="PROSITE" id="PS51935">
    <property type="entry name" value="NLPC_P60"/>
    <property type="match status" value="1"/>
</dbReference>
<dbReference type="InterPro" id="IPR000064">
    <property type="entry name" value="NLP_P60_dom"/>
</dbReference>
<keyword evidence="6" id="KW-0121">Carboxypeptidase</keyword>
<dbReference type="InterPro" id="IPR051202">
    <property type="entry name" value="Peptidase_C40"/>
</dbReference>
<dbReference type="PANTHER" id="PTHR47053:SF1">
    <property type="entry name" value="MUREIN DD-ENDOPEPTIDASE MEPH-RELATED"/>
    <property type="match status" value="1"/>
</dbReference>
<dbReference type="STRING" id="476652.DEAC_c13320"/>
<dbReference type="EMBL" id="LDZY01000004">
    <property type="protein sequence ID" value="KLU66665.1"/>
    <property type="molecule type" value="Genomic_DNA"/>
</dbReference>
<dbReference type="SUPFAM" id="SSF47090">
    <property type="entry name" value="PGBD-like"/>
    <property type="match status" value="1"/>
</dbReference>
<dbReference type="PANTHER" id="PTHR47053">
    <property type="entry name" value="MUREIN DD-ENDOPEPTIDASE MEPH-RELATED"/>
    <property type="match status" value="1"/>
</dbReference>
<keyword evidence="7" id="KW-1185">Reference proteome</keyword>
<dbReference type="SUPFAM" id="SSF54001">
    <property type="entry name" value="Cysteine proteinases"/>
    <property type="match status" value="1"/>
</dbReference>
<dbReference type="Gene3D" id="3.90.1720.10">
    <property type="entry name" value="endopeptidase domain like (from Nostoc punctiforme)"/>
    <property type="match status" value="1"/>
</dbReference>
<dbReference type="InterPro" id="IPR036366">
    <property type="entry name" value="PGBDSf"/>
</dbReference>
<keyword evidence="3 6" id="KW-0378">Hydrolase</keyword>
<dbReference type="InterPro" id="IPR002477">
    <property type="entry name" value="Peptidoglycan-bd-like"/>
</dbReference>
<accession>A0A0J1FT68</accession>
<comment type="caution">
    <text evidence="6">The sequence shown here is derived from an EMBL/GenBank/DDBJ whole genome shotgun (WGS) entry which is preliminary data.</text>
</comment>
<comment type="similarity">
    <text evidence="1">Belongs to the peptidase C40 family.</text>
</comment>
<dbReference type="GO" id="GO:0006508">
    <property type="term" value="P:proteolysis"/>
    <property type="evidence" value="ECO:0007669"/>
    <property type="project" value="UniProtKB-KW"/>
</dbReference>
<dbReference type="Pfam" id="PF01471">
    <property type="entry name" value="PG_binding_1"/>
    <property type="match status" value="1"/>
</dbReference>
<dbReference type="GO" id="GO:0106415">
    <property type="term" value="F:muramoyltetrapeptide carboxypeptidase activity"/>
    <property type="evidence" value="ECO:0007669"/>
    <property type="project" value="UniProtKB-EC"/>
</dbReference>
<evidence type="ECO:0000313" key="7">
    <source>
        <dbReference type="Proteomes" id="UP000036356"/>
    </source>
</evidence>
<keyword evidence="2" id="KW-0645">Protease</keyword>
<evidence type="ECO:0000313" key="6">
    <source>
        <dbReference type="EMBL" id="KLU66665.1"/>
    </source>
</evidence>
<name>A0A0J1FT68_9FIRM</name>
<dbReference type="EC" id="3.4.-.-" evidence="6"/>
<dbReference type="Pfam" id="PF00877">
    <property type="entry name" value="NLPC_P60"/>
    <property type="match status" value="1"/>
</dbReference>
<dbReference type="AlphaFoldDB" id="A0A0J1FT68"/>
<gene>
    <name evidence="6" type="primary">mepS_2</name>
    <name evidence="6" type="ORF">DEAC_c13320</name>
</gene>
<keyword evidence="4" id="KW-0788">Thiol protease</keyword>
<sequence length="236" mass="25206">MQQNYSSKKWSQTLKLLAASTFIFTSLVTFTPTVQAATLMRFGSTGNNVVTLQKELVNLGYTVGPIDGIFGSKTFSAVENFQQNDHLQVDGIVGPLTQSALDKDLTTQAPATNSSQIDGIIAKAKSLLGTPYLWGGTTSSGFDCSGFTQYVFASQGINLPRTSQDQAKVGTSVSYGDLKPGDLVFFSTAGNGTIDHVGIYLGNSQFISATTHKGVAIYPLTSSYWLNAYKGAQRVL</sequence>
<proteinExistence type="inferred from homology"/>
<evidence type="ECO:0000256" key="4">
    <source>
        <dbReference type="ARBA" id="ARBA00022807"/>
    </source>
</evidence>
<dbReference type="InterPro" id="IPR036365">
    <property type="entry name" value="PGBD-like_sf"/>
</dbReference>
<dbReference type="Gene3D" id="1.10.101.10">
    <property type="entry name" value="PGBD-like superfamily/PGBD"/>
    <property type="match status" value="1"/>
</dbReference>
<evidence type="ECO:0000259" key="5">
    <source>
        <dbReference type="PROSITE" id="PS51935"/>
    </source>
</evidence>
<feature type="domain" description="NlpC/P60" evidence="5">
    <location>
        <begin position="114"/>
        <end position="236"/>
    </location>
</feature>
<evidence type="ECO:0000256" key="3">
    <source>
        <dbReference type="ARBA" id="ARBA00022801"/>
    </source>
</evidence>